<dbReference type="Gene3D" id="1.20.910.10">
    <property type="entry name" value="Heme oxygenase-like"/>
    <property type="match status" value="1"/>
</dbReference>
<reference evidence="12 13" key="1">
    <citation type="submission" date="2021-07" db="EMBL/GenBank/DDBJ databases">
        <title>The Aristolochia fimbriata genome: insights into angiosperm evolution, floral development and chemical biosynthesis.</title>
        <authorList>
            <person name="Jiao Y."/>
        </authorList>
    </citation>
    <scope>NUCLEOTIDE SEQUENCE [LARGE SCALE GENOMIC DNA]</scope>
    <source>
        <strain evidence="12">IBCAS-2021</strain>
        <tissue evidence="12">Leaf</tissue>
    </source>
</reference>
<dbReference type="AlphaFoldDB" id="A0AAV7F9M6"/>
<evidence type="ECO:0000256" key="9">
    <source>
        <dbReference type="ARBA" id="ARBA00079571"/>
    </source>
</evidence>
<dbReference type="SUPFAM" id="SSF48613">
    <property type="entry name" value="Heme oxygenase-like"/>
    <property type="match status" value="1"/>
</dbReference>
<dbReference type="CDD" id="cd19357">
    <property type="entry name" value="TenA_E_At3g16990-like"/>
    <property type="match status" value="1"/>
</dbReference>
<evidence type="ECO:0000256" key="8">
    <source>
        <dbReference type="ARBA" id="ARBA00077314"/>
    </source>
</evidence>
<evidence type="ECO:0000259" key="11">
    <source>
        <dbReference type="Pfam" id="PF03070"/>
    </source>
</evidence>
<evidence type="ECO:0000256" key="1">
    <source>
        <dbReference type="ARBA" id="ARBA00001881"/>
    </source>
</evidence>
<dbReference type="GO" id="GO:0050334">
    <property type="term" value="F:thiaminase activity"/>
    <property type="evidence" value="ECO:0007669"/>
    <property type="project" value="UniProtKB-EC"/>
</dbReference>
<comment type="catalytic activity">
    <reaction evidence="1">
        <text>4-amino-5-aminomethyl-2-methylpyrimidine + H2O = 4-amino-5-hydroxymethyl-2-methylpyrimidine + NH4(+)</text>
        <dbReference type="Rhea" id="RHEA:31799"/>
        <dbReference type="ChEBI" id="CHEBI:15377"/>
        <dbReference type="ChEBI" id="CHEBI:16892"/>
        <dbReference type="ChEBI" id="CHEBI:28938"/>
        <dbReference type="ChEBI" id="CHEBI:63416"/>
        <dbReference type="EC" id="3.5.99.2"/>
    </reaction>
</comment>
<dbReference type="InterPro" id="IPR016084">
    <property type="entry name" value="Haem_Oase-like_multi-hlx"/>
</dbReference>
<evidence type="ECO:0000313" key="12">
    <source>
        <dbReference type="EMBL" id="KAG9457880.1"/>
    </source>
</evidence>
<evidence type="ECO:0000256" key="5">
    <source>
        <dbReference type="ARBA" id="ARBA00022977"/>
    </source>
</evidence>
<keyword evidence="4" id="KW-0378">Hydrolase</keyword>
<keyword evidence="13" id="KW-1185">Reference proteome</keyword>
<dbReference type="InterPro" id="IPR050967">
    <property type="entry name" value="Thiamine_Salvage_TenA"/>
</dbReference>
<evidence type="ECO:0000313" key="13">
    <source>
        <dbReference type="Proteomes" id="UP000825729"/>
    </source>
</evidence>
<dbReference type="PANTHER" id="PTHR43198">
    <property type="entry name" value="BIFUNCTIONAL TH2 PROTEIN"/>
    <property type="match status" value="1"/>
</dbReference>
<comment type="caution">
    <text evidence="12">The sequence shown here is derived from an EMBL/GenBank/DDBJ whole genome shotgun (WGS) entry which is preliminary data.</text>
</comment>
<protein>
    <recommendedName>
        <fullName evidence="3">aminopyrimidine aminohydrolase</fullName>
        <ecNumber evidence="3">3.5.99.2</ecNumber>
    </recommendedName>
    <alternativeName>
        <fullName evidence="9">Aminopyrimidine aminohydrolase</fullName>
    </alternativeName>
    <alternativeName>
        <fullName evidence="10">Formylaminopyrimidine amidohydrolase</fullName>
    </alternativeName>
    <alternativeName>
        <fullName evidence="8">Formylaminopyrimidine deformylase</fullName>
    </alternativeName>
</protein>
<evidence type="ECO:0000256" key="6">
    <source>
        <dbReference type="ARBA" id="ARBA00023157"/>
    </source>
</evidence>
<comment type="pathway">
    <text evidence="2">Cofactor biosynthesis; thiamine diphosphate biosynthesis.</text>
</comment>
<evidence type="ECO:0000256" key="10">
    <source>
        <dbReference type="ARBA" id="ARBA00082825"/>
    </source>
</evidence>
<dbReference type="FunFam" id="1.20.910.10:FF:000007">
    <property type="entry name" value="Bifunctional TENA-E protein"/>
    <property type="match status" value="1"/>
</dbReference>
<dbReference type="PANTHER" id="PTHR43198:SF5">
    <property type="entry name" value="BIFUNCTIONAL TENA-E PROTEIN"/>
    <property type="match status" value="1"/>
</dbReference>
<dbReference type="GO" id="GO:0009228">
    <property type="term" value="P:thiamine biosynthetic process"/>
    <property type="evidence" value="ECO:0007669"/>
    <property type="project" value="UniProtKB-KW"/>
</dbReference>
<accession>A0AAV7F9M6</accession>
<keyword evidence="5" id="KW-0784">Thiamine biosynthesis</keyword>
<name>A0AAV7F9M6_ARIFI</name>
<feature type="domain" description="Thiaminase-2/PQQC" evidence="11">
    <location>
        <begin position="20"/>
        <end position="224"/>
    </location>
</feature>
<dbReference type="EC" id="3.5.99.2" evidence="3"/>
<dbReference type="EMBL" id="JAINDJ010000002">
    <property type="protein sequence ID" value="KAG9457880.1"/>
    <property type="molecule type" value="Genomic_DNA"/>
</dbReference>
<dbReference type="GO" id="GO:0005829">
    <property type="term" value="C:cytosol"/>
    <property type="evidence" value="ECO:0007669"/>
    <property type="project" value="TreeGrafter"/>
</dbReference>
<organism evidence="12 13">
    <name type="scientific">Aristolochia fimbriata</name>
    <name type="common">White veined hardy Dutchman's pipe vine</name>
    <dbReference type="NCBI Taxonomy" id="158543"/>
    <lineage>
        <taxon>Eukaryota</taxon>
        <taxon>Viridiplantae</taxon>
        <taxon>Streptophyta</taxon>
        <taxon>Embryophyta</taxon>
        <taxon>Tracheophyta</taxon>
        <taxon>Spermatophyta</taxon>
        <taxon>Magnoliopsida</taxon>
        <taxon>Magnoliidae</taxon>
        <taxon>Piperales</taxon>
        <taxon>Aristolochiaceae</taxon>
        <taxon>Aristolochia</taxon>
    </lineage>
</organism>
<evidence type="ECO:0000256" key="4">
    <source>
        <dbReference type="ARBA" id="ARBA00022801"/>
    </source>
</evidence>
<keyword evidence="6" id="KW-1015">Disulfide bond</keyword>
<dbReference type="Pfam" id="PF03070">
    <property type="entry name" value="TENA_THI-4"/>
    <property type="match status" value="1"/>
</dbReference>
<dbReference type="Proteomes" id="UP000825729">
    <property type="component" value="Unassembled WGS sequence"/>
</dbReference>
<evidence type="ECO:0000256" key="7">
    <source>
        <dbReference type="ARBA" id="ARBA00060919"/>
    </source>
</evidence>
<dbReference type="InterPro" id="IPR004305">
    <property type="entry name" value="Thiaminase-2/PQQC"/>
</dbReference>
<gene>
    <name evidence="12" type="ORF">H6P81_002388</name>
</gene>
<comment type="similarity">
    <text evidence="7">Belongs to the thiaminase-2 family.</text>
</comment>
<sequence length="228" mass="26128">MKGESAEGGDRGTILTWTERHRGMYERATRHPFILSIRGGTVDISSFKRWLSQDYIFVRKFVPFLASVLLKTSKESNDTSDMEIILGGMAALHDEISWFKKEASKWNISLFDIAPQNANKEYCRFLESLTNSEVSYTVAITALWAIEAIYQESFSLCLEEGSMTPSELLETCQRWGNTGFKEYCLSHKRIANRQLEQASEDELKQAEEAFLRILEYEVGFWNMSDGDA</sequence>
<evidence type="ECO:0000256" key="3">
    <source>
        <dbReference type="ARBA" id="ARBA00012684"/>
    </source>
</evidence>
<evidence type="ECO:0000256" key="2">
    <source>
        <dbReference type="ARBA" id="ARBA00004948"/>
    </source>
</evidence>
<proteinExistence type="inferred from homology"/>